<proteinExistence type="predicted"/>
<organism evidence="1 2">
    <name type="scientific">Cupriavidus malaysiensis</name>
    <dbReference type="NCBI Taxonomy" id="367825"/>
    <lineage>
        <taxon>Bacteria</taxon>
        <taxon>Pseudomonadati</taxon>
        <taxon>Pseudomonadota</taxon>
        <taxon>Betaproteobacteria</taxon>
        <taxon>Burkholderiales</taxon>
        <taxon>Burkholderiaceae</taxon>
        <taxon>Cupriavidus</taxon>
    </lineage>
</organism>
<protein>
    <recommendedName>
        <fullName evidence="3">DUF3077 domain-containing protein</fullName>
    </recommendedName>
</protein>
<keyword evidence="2" id="KW-1185">Reference proteome</keyword>
<gene>
    <name evidence="1" type="ORF">BKK80_33795</name>
</gene>
<sequence length="104" mass="10741">MASAAAFSSCPCRRGVRAEQVGASLYLNTEVAAETPLSLAAEKAAQLHALLVASQEYDSDCGNVSDDDAPEAGIRTHLLSVATTLAGEVLALSELAAQDPARLR</sequence>
<dbReference type="EMBL" id="CP017755">
    <property type="protein sequence ID" value="AOZ11050.1"/>
    <property type="molecule type" value="Genomic_DNA"/>
</dbReference>
<evidence type="ECO:0008006" key="3">
    <source>
        <dbReference type="Google" id="ProtNLM"/>
    </source>
</evidence>
<evidence type="ECO:0000313" key="1">
    <source>
        <dbReference type="EMBL" id="AOZ11050.1"/>
    </source>
</evidence>
<name>A0ABM6FGI0_9BURK</name>
<accession>A0ABM6FGI0</accession>
<dbReference type="Proteomes" id="UP000177515">
    <property type="component" value="Chromosome 2"/>
</dbReference>
<evidence type="ECO:0000313" key="2">
    <source>
        <dbReference type="Proteomes" id="UP000177515"/>
    </source>
</evidence>
<reference evidence="1 2" key="1">
    <citation type="submission" date="2016-10" db="EMBL/GenBank/DDBJ databases">
        <title>Complete genome sequences of three Cupriavidus strains isolated from various Malaysian environments.</title>
        <authorList>
            <person name="Abdullah A.A.-A."/>
            <person name="Shafie N.A.H."/>
            <person name="Lau N.S."/>
        </authorList>
    </citation>
    <scope>NUCLEOTIDE SEQUENCE [LARGE SCALE GENOMIC DNA]</scope>
    <source>
        <strain evidence="1 2">USMAA1020</strain>
    </source>
</reference>